<evidence type="ECO:0000256" key="2">
    <source>
        <dbReference type="ARBA" id="ARBA00023015"/>
    </source>
</evidence>
<dbReference type="EMBL" id="JAUSUF010000019">
    <property type="protein sequence ID" value="MDQ0151143.1"/>
    <property type="molecule type" value="Genomic_DNA"/>
</dbReference>
<dbReference type="SMART" id="SM00422">
    <property type="entry name" value="HTH_MERR"/>
    <property type="match status" value="1"/>
</dbReference>
<keyword evidence="5" id="KW-0175">Coiled coil</keyword>
<dbReference type="Gene3D" id="1.10.1660.10">
    <property type="match status" value="1"/>
</dbReference>
<feature type="domain" description="HTH merR-type" evidence="6">
    <location>
        <begin position="4"/>
        <end position="74"/>
    </location>
</feature>
<gene>
    <name evidence="7" type="ORF">J2S18_003120</name>
</gene>
<name>A0ABT9UXV3_9FIRM</name>
<comment type="caution">
    <text evidence="7">The sequence shown here is derived from an EMBL/GenBank/DDBJ whole genome shotgun (WGS) entry which is preliminary data.</text>
</comment>
<evidence type="ECO:0000313" key="8">
    <source>
        <dbReference type="Proteomes" id="UP001228504"/>
    </source>
</evidence>
<organism evidence="7 8">
    <name type="scientific">Eubacterium multiforme</name>
    <dbReference type="NCBI Taxonomy" id="83339"/>
    <lineage>
        <taxon>Bacteria</taxon>
        <taxon>Bacillati</taxon>
        <taxon>Bacillota</taxon>
        <taxon>Clostridia</taxon>
        <taxon>Eubacteriales</taxon>
        <taxon>Eubacteriaceae</taxon>
        <taxon>Eubacterium</taxon>
    </lineage>
</organism>
<sequence length="270" mass="31900">MKNLFSIGEVSKIKKITIKALRYYHKMGILIPSYVDEETGYRYYSIDQFIYIDIIKGCRALGTSIKELQEIFKECNTDKLLKFLEIKKDEAEENIKKMKEIIKNIDDLNETVKTSRRILENDEITTKFFHERHIITAPCKEAGSLKELLYYSNLEKIIQEKDIKISLDRGIVYEFNSKEDIKPVYVFNGLKELKNINIDSEDNIKVLPKGKYLTLNYSKDNEDERIKKIVNYAKEHNLNIKSFIEIELFNELFNTESYNCQIQIFVEDNN</sequence>
<reference evidence="7 8" key="1">
    <citation type="submission" date="2023-07" db="EMBL/GenBank/DDBJ databases">
        <title>Genomic Encyclopedia of Type Strains, Phase IV (KMG-IV): sequencing the most valuable type-strain genomes for metagenomic binning, comparative biology and taxonomic classification.</title>
        <authorList>
            <person name="Goeker M."/>
        </authorList>
    </citation>
    <scope>NUCLEOTIDE SEQUENCE [LARGE SCALE GENOMIC DNA]</scope>
    <source>
        <strain evidence="7 8">DSM 20694</strain>
    </source>
</reference>
<proteinExistence type="predicted"/>
<dbReference type="InterPro" id="IPR000551">
    <property type="entry name" value="MerR-type_HTH_dom"/>
</dbReference>
<keyword evidence="3 7" id="KW-0238">DNA-binding</keyword>
<dbReference type="RefSeq" id="WP_307488137.1">
    <property type="nucleotide sequence ID" value="NZ_JAUSUF010000019.1"/>
</dbReference>
<evidence type="ECO:0000256" key="1">
    <source>
        <dbReference type="ARBA" id="ARBA00022491"/>
    </source>
</evidence>
<dbReference type="SUPFAM" id="SSF55136">
    <property type="entry name" value="Probable bacterial effector-binding domain"/>
    <property type="match status" value="1"/>
</dbReference>
<protein>
    <submittedName>
        <fullName evidence="7">DNA-binding transcriptional MerR regulator</fullName>
    </submittedName>
</protein>
<dbReference type="SUPFAM" id="SSF46955">
    <property type="entry name" value="Putative DNA-binding domain"/>
    <property type="match status" value="1"/>
</dbReference>
<dbReference type="Proteomes" id="UP001228504">
    <property type="component" value="Unassembled WGS sequence"/>
</dbReference>
<keyword evidence="8" id="KW-1185">Reference proteome</keyword>
<evidence type="ECO:0000259" key="6">
    <source>
        <dbReference type="PROSITE" id="PS50937"/>
    </source>
</evidence>
<dbReference type="InterPro" id="IPR047057">
    <property type="entry name" value="MerR_fam"/>
</dbReference>
<feature type="coiled-coil region" evidence="5">
    <location>
        <begin position="81"/>
        <end position="111"/>
    </location>
</feature>
<dbReference type="GO" id="GO:0003677">
    <property type="term" value="F:DNA binding"/>
    <property type="evidence" value="ECO:0007669"/>
    <property type="project" value="UniProtKB-KW"/>
</dbReference>
<accession>A0ABT9UXV3</accession>
<evidence type="ECO:0000256" key="5">
    <source>
        <dbReference type="SAM" id="Coils"/>
    </source>
</evidence>
<dbReference type="PANTHER" id="PTHR30204:SF69">
    <property type="entry name" value="MERR-FAMILY TRANSCRIPTIONAL REGULATOR"/>
    <property type="match status" value="1"/>
</dbReference>
<dbReference type="PANTHER" id="PTHR30204">
    <property type="entry name" value="REDOX-CYCLING DRUG-SENSING TRANSCRIPTIONAL ACTIVATOR SOXR"/>
    <property type="match status" value="1"/>
</dbReference>
<keyword evidence="1" id="KW-0678">Repressor</keyword>
<dbReference type="PROSITE" id="PS50937">
    <property type="entry name" value="HTH_MERR_2"/>
    <property type="match status" value="1"/>
</dbReference>
<evidence type="ECO:0000256" key="3">
    <source>
        <dbReference type="ARBA" id="ARBA00023125"/>
    </source>
</evidence>
<dbReference type="Pfam" id="PF00376">
    <property type="entry name" value="MerR"/>
    <property type="match status" value="1"/>
</dbReference>
<dbReference type="CDD" id="cd01107">
    <property type="entry name" value="HTH_BmrR"/>
    <property type="match status" value="1"/>
</dbReference>
<dbReference type="InterPro" id="IPR009061">
    <property type="entry name" value="DNA-bd_dom_put_sf"/>
</dbReference>
<evidence type="ECO:0000313" key="7">
    <source>
        <dbReference type="EMBL" id="MDQ0151143.1"/>
    </source>
</evidence>
<keyword evidence="4" id="KW-0804">Transcription</keyword>
<dbReference type="InterPro" id="IPR011256">
    <property type="entry name" value="Reg_factor_effector_dom_sf"/>
</dbReference>
<keyword evidence="2" id="KW-0805">Transcription regulation</keyword>
<evidence type="ECO:0000256" key="4">
    <source>
        <dbReference type="ARBA" id="ARBA00023163"/>
    </source>
</evidence>